<dbReference type="AlphaFoldDB" id="A0A164ZNN2"/>
<feature type="compositionally biased region" description="Basic and acidic residues" evidence="1">
    <location>
        <begin position="191"/>
        <end position="201"/>
    </location>
</feature>
<dbReference type="OMA" id="KSAIDDC"/>
<dbReference type="STRING" id="1328760.A0A164ZNN2"/>
<accession>A0A164ZNN2</accession>
<reference evidence="2 3" key="1">
    <citation type="journal article" date="2016" name="Fungal Biol.">
        <title>The genome of Xylona heveae provides a window into fungal endophytism.</title>
        <authorList>
            <person name="Gazis R."/>
            <person name="Kuo A."/>
            <person name="Riley R."/>
            <person name="LaButti K."/>
            <person name="Lipzen A."/>
            <person name="Lin J."/>
            <person name="Amirebrahimi M."/>
            <person name="Hesse C.N."/>
            <person name="Spatafora J.W."/>
            <person name="Henrissat B."/>
            <person name="Hainaut M."/>
            <person name="Grigoriev I.V."/>
            <person name="Hibbett D.S."/>
        </authorList>
    </citation>
    <scope>NUCLEOTIDE SEQUENCE [LARGE SCALE GENOMIC DNA]</scope>
    <source>
        <strain evidence="2 3">TC161</strain>
    </source>
</reference>
<dbReference type="RefSeq" id="XP_018184872.1">
    <property type="nucleotide sequence ID" value="XM_018334510.1"/>
</dbReference>
<dbReference type="Proteomes" id="UP000076632">
    <property type="component" value="Unassembled WGS sequence"/>
</dbReference>
<feature type="compositionally biased region" description="Polar residues" evidence="1">
    <location>
        <begin position="1"/>
        <end position="16"/>
    </location>
</feature>
<organism evidence="2 3">
    <name type="scientific">Xylona heveae (strain CBS 132557 / TC161)</name>
    <dbReference type="NCBI Taxonomy" id="1328760"/>
    <lineage>
        <taxon>Eukaryota</taxon>
        <taxon>Fungi</taxon>
        <taxon>Dikarya</taxon>
        <taxon>Ascomycota</taxon>
        <taxon>Pezizomycotina</taxon>
        <taxon>Xylonomycetes</taxon>
        <taxon>Xylonales</taxon>
        <taxon>Xylonaceae</taxon>
        <taxon>Xylona</taxon>
    </lineage>
</organism>
<feature type="region of interest" description="Disordered" evidence="1">
    <location>
        <begin position="108"/>
        <end position="201"/>
    </location>
</feature>
<dbReference type="InterPro" id="IPR019734">
    <property type="entry name" value="TPR_rpt"/>
</dbReference>
<dbReference type="EMBL" id="KV407466">
    <property type="protein sequence ID" value="KZF19317.1"/>
    <property type="molecule type" value="Genomic_DNA"/>
</dbReference>
<dbReference type="SMART" id="SM00028">
    <property type="entry name" value="TPR"/>
    <property type="match status" value="2"/>
</dbReference>
<feature type="compositionally biased region" description="Basic and acidic residues" evidence="1">
    <location>
        <begin position="108"/>
        <end position="135"/>
    </location>
</feature>
<dbReference type="InParanoid" id="A0A164ZNN2"/>
<sequence>MAETPSTQPSRGSETSAPEVPEATEIPRFSPEEEAALLKESNSQKLQANALFGSSRFTEAIQEYDKALSSCPNYLEYEIAVLRSNISACHLKLEDWKEAVTAATKALDALERLDPRPPKNKNNSEGESTKDGKERQKQKKKSKLDPNTSGVVEELSDDDEDDGQGTAETPPAKESSTSTNAKTSEPTALERSGKTHDDVDRIRAKALMRRARGRSEEGGWGNLAGAEEDYKELASMPSLPTADKKIVRQALGTLPARIEEAKSKEMGEMFSKLKQLGNGILKPFGLSTDNFKMVKDEATGGYNMQFEQNR</sequence>
<feature type="region of interest" description="Disordered" evidence="1">
    <location>
        <begin position="1"/>
        <end position="29"/>
    </location>
</feature>
<protein>
    <submittedName>
        <fullName evidence="2">Putative tetratricopeptide repeat protein 1</fullName>
    </submittedName>
</protein>
<gene>
    <name evidence="2" type="ORF">L228DRAFT_263661</name>
</gene>
<dbReference type="PANTHER" id="PTHR46014:SF1">
    <property type="entry name" value="TETRATRICOPEPTIDE REPEAT PROTEIN 1"/>
    <property type="match status" value="1"/>
</dbReference>
<dbReference type="InterPro" id="IPR052769">
    <property type="entry name" value="TPR_domain_protein"/>
</dbReference>
<dbReference type="OrthoDB" id="1872379at2759"/>
<feature type="compositionally biased region" description="Polar residues" evidence="1">
    <location>
        <begin position="174"/>
        <end position="186"/>
    </location>
</feature>
<dbReference type="GeneID" id="28899647"/>
<evidence type="ECO:0000256" key="1">
    <source>
        <dbReference type="SAM" id="MobiDB-lite"/>
    </source>
</evidence>
<dbReference type="PANTHER" id="PTHR46014">
    <property type="entry name" value="TETRATRICOPEPTIDE REPEAT PROTEIN 1"/>
    <property type="match status" value="1"/>
</dbReference>
<evidence type="ECO:0000313" key="3">
    <source>
        <dbReference type="Proteomes" id="UP000076632"/>
    </source>
</evidence>
<dbReference type="SUPFAM" id="SSF48452">
    <property type="entry name" value="TPR-like"/>
    <property type="match status" value="1"/>
</dbReference>
<keyword evidence="3" id="KW-1185">Reference proteome</keyword>
<feature type="compositionally biased region" description="Acidic residues" evidence="1">
    <location>
        <begin position="154"/>
        <end position="163"/>
    </location>
</feature>
<evidence type="ECO:0000313" key="2">
    <source>
        <dbReference type="EMBL" id="KZF19317.1"/>
    </source>
</evidence>
<dbReference type="InterPro" id="IPR011990">
    <property type="entry name" value="TPR-like_helical_dom_sf"/>
</dbReference>
<dbReference type="Gene3D" id="1.25.40.10">
    <property type="entry name" value="Tetratricopeptide repeat domain"/>
    <property type="match status" value="1"/>
</dbReference>
<name>A0A164ZNN2_XYLHT</name>
<proteinExistence type="predicted"/>